<keyword evidence="10" id="KW-1185">Reference proteome</keyword>
<dbReference type="InterPro" id="IPR036922">
    <property type="entry name" value="Rieske_2Fe-2S_sf"/>
</dbReference>
<dbReference type="InterPro" id="IPR006311">
    <property type="entry name" value="TAT_signal"/>
</dbReference>
<sequence>MTEKPITDSPMTEKPSRQKPSRRSFLKLVAVTGAAATLGTRGAAQTASSPAKSGDLLVYQDGPRKGQVVKVADLKEGTAVWAQAVDPATKKPRDAVKSGVVIVRLKPSEIKASSQKNAVNGVVAYSDICTHQGCQAKELGSLGQGKGNIICTCHGSIYDPRDNATVLGGPAPRRLPALPLKTDAAGELVAAGEFTGKVGPK</sequence>
<keyword evidence="5" id="KW-1015">Disulfide bond</keyword>
<keyword evidence="3" id="KW-0408">Iron</keyword>
<gene>
    <name evidence="9" type="ORF">Dalu01_02146</name>
</gene>
<dbReference type="PRINTS" id="PR00162">
    <property type="entry name" value="RIESKE"/>
</dbReference>
<evidence type="ECO:0000256" key="2">
    <source>
        <dbReference type="ARBA" id="ARBA00022723"/>
    </source>
</evidence>
<dbReference type="PROSITE" id="PS51318">
    <property type="entry name" value="TAT"/>
    <property type="match status" value="1"/>
</dbReference>
<evidence type="ECO:0000313" key="10">
    <source>
        <dbReference type="Proteomes" id="UP001404956"/>
    </source>
</evidence>
<dbReference type="InterPro" id="IPR017941">
    <property type="entry name" value="Rieske_2Fe-2S"/>
</dbReference>
<dbReference type="InterPro" id="IPR005805">
    <property type="entry name" value="Rieske_Fe-S_prot_C"/>
</dbReference>
<evidence type="ECO:0000256" key="3">
    <source>
        <dbReference type="ARBA" id="ARBA00023004"/>
    </source>
</evidence>
<dbReference type="Pfam" id="PF00355">
    <property type="entry name" value="Rieske"/>
    <property type="match status" value="1"/>
</dbReference>
<protein>
    <recommendedName>
        <fullName evidence="8">Rieske domain-containing protein</fullName>
    </recommendedName>
</protein>
<dbReference type="PANTHER" id="PTHR10134">
    <property type="entry name" value="CYTOCHROME B-C1 COMPLEX SUBUNIT RIESKE, MITOCHONDRIAL"/>
    <property type="match status" value="1"/>
</dbReference>
<dbReference type="NCBIfam" id="TIGR01409">
    <property type="entry name" value="TAT_signal_seq"/>
    <property type="match status" value="1"/>
</dbReference>
<dbReference type="InterPro" id="IPR019546">
    <property type="entry name" value="TAT_signal_bac_arc"/>
</dbReference>
<dbReference type="PROSITE" id="PS51296">
    <property type="entry name" value="RIESKE"/>
    <property type="match status" value="1"/>
</dbReference>
<keyword evidence="1" id="KW-0001">2Fe-2S</keyword>
<evidence type="ECO:0000259" key="8">
    <source>
        <dbReference type="PROSITE" id="PS51296"/>
    </source>
</evidence>
<dbReference type="Proteomes" id="UP001404956">
    <property type="component" value="Unassembled WGS sequence"/>
</dbReference>
<dbReference type="InterPro" id="IPR014349">
    <property type="entry name" value="Rieske_Fe-S_prot"/>
</dbReference>
<dbReference type="SUPFAM" id="SSF50022">
    <property type="entry name" value="ISP domain"/>
    <property type="match status" value="1"/>
</dbReference>
<dbReference type="Gene3D" id="2.102.10.10">
    <property type="entry name" value="Rieske [2Fe-2S] iron-sulphur domain"/>
    <property type="match status" value="1"/>
</dbReference>
<evidence type="ECO:0000256" key="5">
    <source>
        <dbReference type="ARBA" id="ARBA00023157"/>
    </source>
</evidence>
<keyword evidence="4" id="KW-0411">Iron-sulfur</keyword>
<feature type="domain" description="Rieske" evidence="8">
    <location>
        <begin position="66"/>
        <end position="189"/>
    </location>
</feature>
<evidence type="ECO:0000256" key="1">
    <source>
        <dbReference type="ARBA" id="ARBA00022714"/>
    </source>
</evidence>
<organism evidence="9 10">
    <name type="scientific">Deinococcus aluminii</name>
    <dbReference type="NCBI Taxonomy" id="1656885"/>
    <lineage>
        <taxon>Bacteria</taxon>
        <taxon>Thermotogati</taxon>
        <taxon>Deinococcota</taxon>
        <taxon>Deinococci</taxon>
        <taxon>Deinococcales</taxon>
        <taxon>Deinococcaceae</taxon>
        <taxon>Deinococcus</taxon>
    </lineage>
</organism>
<dbReference type="Pfam" id="PF10518">
    <property type="entry name" value="TAT_signal"/>
    <property type="match status" value="1"/>
</dbReference>
<evidence type="ECO:0000256" key="7">
    <source>
        <dbReference type="SAM" id="MobiDB-lite"/>
    </source>
</evidence>
<evidence type="ECO:0000256" key="4">
    <source>
        <dbReference type="ARBA" id="ARBA00023014"/>
    </source>
</evidence>
<keyword evidence="2" id="KW-0479">Metal-binding</keyword>
<evidence type="ECO:0000313" key="9">
    <source>
        <dbReference type="EMBL" id="GAA5533738.1"/>
    </source>
</evidence>
<reference evidence="9 10" key="1">
    <citation type="submission" date="2024-02" db="EMBL/GenBank/DDBJ databases">
        <title>Deinococcus aluminii NBRC 112889.</title>
        <authorList>
            <person name="Ichikawa N."/>
            <person name="Katano-Makiyama Y."/>
            <person name="Hidaka K."/>
        </authorList>
    </citation>
    <scope>NUCLEOTIDE SEQUENCE [LARGE SCALE GENOMIC DNA]</scope>
    <source>
        <strain evidence="9 10">NBRC 112889</strain>
    </source>
</reference>
<comment type="cofactor">
    <cofactor evidence="6">
        <name>[2Fe-2S] cluster</name>
        <dbReference type="ChEBI" id="CHEBI:190135"/>
    </cofactor>
</comment>
<feature type="region of interest" description="Disordered" evidence="7">
    <location>
        <begin position="1"/>
        <end position="25"/>
    </location>
</feature>
<dbReference type="EMBL" id="BAABRV010000004">
    <property type="protein sequence ID" value="GAA5533738.1"/>
    <property type="molecule type" value="Genomic_DNA"/>
</dbReference>
<name>A0ABP9XGJ4_9DEIO</name>
<comment type="caution">
    <text evidence="9">The sequence shown here is derived from an EMBL/GenBank/DDBJ whole genome shotgun (WGS) entry which is preliminary data.</text>
</comment>
<accession>A0ABP9XGJ4</accession>
<dbReference type="RefSeq" id="WP_345454389.1">
    <property type="nucleotide sequence ID" value="NZ_BAABRV010000004.1"/>
</dbReference>
<proteinExistence type="predicted"/>
<evidence type="ECO:0000256" key="6">
    <source>
        <dbReference type="ARBA" id="ARBA00034078"/>
    </source>
</evidence>